<gene>
    <name evidence="5" type="ORF">EDC14_103854</name>
</gene>
<evidence type="ECO:0000256" key="4">
    <source>
        <dbReference type="SAM" id="SignalP"/>
    </source>
</evidence>
<proteinExistence type="inferred from homology"/>
<dbReference type="EMBL" id="SLUN01000038">
    <property type="protein sequence ID" value="TCL59761.1"/>
    <property type="molecule type" value="Genomic_DNA"/>
</dbReference>
<dbReference type="GO" id="GO:0055085">
    <property type="term" value="P:transmembrane transport"/>
    <property type="evidence" value="ECO:0007669"/>
    <property type="project" value="InterPro"/>
</dbReference>
<dbReference type="RefSeq" id="WP_132016533.1">
    <property type="nucleotide sequence ID" value="NZ_SLUN01000038.1"/>
</dbReference>
<protein>
    <submittedName>
        <fullName evidence="5">Carbohydrate ABC transporter substrate-binding protein (CUT1 family)</fullName>
    </submittedName>
</protein>
<dbReference type="GO" id="GO:1901982">
    <property type="term" value="F:maltose binding"/>
    <property type="evidence" value="ECO:0007669"/>
    <property type="project" value="TreeGrafter"/>
</dbReference>
<dbReference type="PANTHER" id="PTHR30061">
    <property type="entry name" value="MALTOSE-BINDING PERIPLASMIC PROTEIN"/>
    <property type="match status" value="1"/>
</dbReference>
<feature type="chain" id="PRO_5039432857" evidence="4">
    <location>
        <begin position="27"/>
        <end position="402"/>
    </location>
</feature>
<dbReference type="GO" id="GO:0055052">
    <property type="term" value="C:ATP-binding cassette (ABC) transporter complex, substrate-binding subunit-containing"/>
    <property type="evidence" value="ECO:0007669"/>
    <property type="project" value="TreeGrafter"/>
</dbReference>
<keyword evidence="2" id="KW-0813">Transport</keyword>
<dbReference type="PANTHER" id="PTHR30061:SF50">
    <property type="entry name" value="MALTOSE_MALTODEXTRIN-BINDING PERIPLASMIC PROTEIN"/>
    <property type="match status" value="1"/>
</dbReference>
<organism evidence="5 6">
    <name type="scientific">Hydrogenispora ethanolica</name>
    <dbReference type="NCBI Taxonomy" id="1082276"/>
    <lineage>
        <taxon>Bacteria</taxon>
        <taxon>Bacillati</taxon>
        <taxon>Bacillota</taxon>
        <taxon>Hydrogenispora</taxon>
    </lineage>
</organism>
<dbReference type="InterPro" id="IPR006059">
    <property type="entry name" value="SBP"/>
</dbReference>
<dbReference type="OrthoDB" id="9808332at2"/>
<accession>A0A4R1R2Z5</accession>
<dbReference type="Gene3D" id="3.40.190.10">
    <property type="entry name" value="Periplasmic binding protein-like II"/>
    <property type="match status" value="2"/>
</dbReference>
<name>A0A4R1R2Z5_HYDET</name>
<reference evidence="5 6" key="1">
    <citation type="submission" date="2019-03" db="EMBL/GenBank/DDBJ databases">
        <title>Genomic Encyclopedia of Type Strains, Phase IV (KMG-IV): sequencing the most valuable type-strain genomes for metagenomic binning, comparative biology and taxonomic classification.</title>
        <authorList>
            <person name="Goeker M."/>
        </authorList>
    </citation>
    <scope>NUCLEOTIDE SEQUENCE [LARGE SCALE GENOMIC DNA]</scope>
    <source>
        <strain evidence="5 6">LX-B</strain>
    </source>
</reference>
<dbReference type="CDD" id="cd13585">
    <property type="entry name" value="PBP2_TMBP_like"/>
    <property type="match status" value="1"/>
</dbReference>
<comment type="caution">
    <text evidence="5">The sequence shown here is derived from an EMBL/GenBank/DDBJ whole genome shotgun (WGS) entry which is preliminary data.</text>
</comment>
<dbReference type="GO" id="GO:0015768">
    <property type="term" value="P:maltose transport"/>
    <property type="evidence" value="ECO:0007669"/>
    <property type="project" value="TreeGrafter"/>
</dbReference>
<dbReference type="GO" id="GO:0042956">
    <property type="term" value="P:maltodextrin transmembrane transport"/>
    <property type="evidence" value="ECO:0007669"/>
    <property type="project" value="TreeGrafter"/>
</dbReference>
<keyword evidence="3 4" id="KW-0732">Signal</keyword>
<evidence type="ECO:0000256" key="2">
    <source>
        <dbReference type="ARBA" id="ARBA00022448"/>
    </source>
</evidence>
<evidence type="ECO:0000256" key="3">
    <source>
        <dbReference type="ARBA" id="ARBA00022729"/>
    </source>
</evidence>
<comment type="similarity">
    <text evidence="1">Belongs to the bacterial solute-binding protein 1 family.</text>
</comment>
<dbReference type="InterPro" id="IPR006061">
    <property type="entry name" value="SBP_1_CS"/>
</dbReference>
<dbReference type="PROSITE" id="PS01037">
    <property type="entry name" value="SBP_BACTERIAL_1"/>
    <property type="match status" value="1"/>
</dbReference>
<dbReference type="Pfam" id="PF13416">
    <property type="entry name" value="SBP_bac_8"/>
    <property type="match status" value="1"/>
</dbReference>
<evidence type="ECO:0000313" key="5">
    <source>
        <dbReference type="EMBL" id="TCL59761.1"/>
    </source>
</evidence>
<feature type="signal peptide" evidence="4">
    <location>
        <begin position="1"/>
        <end position="26"/>
    </location>
</feature>
<evidence type="ECO:0000313" key="6">
    <source>
        <dbReference type="Proteomes" id="UP000295008"/>
    </source>
</evidence>
<dbReference type="SUPFAM" id="SSF53850">
    <property type="entry name" value="Periplasmic binding protein-like II"/>
    <property type="match status" value="1"/>
</dbReference>
<dbReference type="Proteomes" id="UP000295008">
    <property type="component" value="Unassembled WGS sequence"/>
</dbReference>
<evidence type="ECO:0000256" key="1">
    <source>
        <dbReference type="ARBA" id="ARBA00008520"/>
    </source>
</evidence>
<dbReference type="AlphaFoldDB" id="A0A4R1R2Z5"/>
<sequence length="402" mass="44680">MKKTWVFFIGTLLLMAIVCCSGFAAAKTKMVVWTYMEGQTQIDTLNWMFKTYNESQSESEIVLQYVPFADFKKQLSVGMVAGKLPDLVVIDNPDHAAYAQMGLFADLTKYIAKWPERKAYFPGPWKSTTLNGKNYGIPFTSNCLALFYNQEMLKKAGVTPPQTWSQLRVAAKKLTSPGVFGLGMAAVKSEEGTFQYLPWLLSSGAKIDQLGSKQSIQSLTVLADLVKDGSMPKEVINWTQADVEKQFAAGKLAMMVNGPWNIPEVKRDAPGLKWSVVKIPRDKVYSSVLGGENLGVVNGKNVAAAWKFLQFVGSPKLVKEYSVRFNMFPPRQDVAGDKTWSEDPVMSVFMDQMKYAMPRGPHPKWPEISNAMITALQEVLTQAKTPEQAAKDAQTKVDAVLK</sequence>
<keyword evidence="6" id="KW-1185">Reference proteome</keyword>